<gene>
    <name evidence="1" type="ORF">L1987_09520</name>
</gene>
<sequence>MYYVVYFGILLYRSCSNKMICILFVYQLQHLQWEYPDRAGRPHWKGCRSCSFVGVSGKPDARAGRVVRSCSFVGVSGNSNARR</sequence>
<organism evidence="1 2">
    <name type="scientific">Smallanthus sonchifolius</name>
    <dbReference type="NCBI Taxonomy" id="185202"/>
    <lineage>
        <taxon>Eukaryota</taxon>
        <taxon>Viridiplantae</taxon>
        <taxon>Streptophyta</taxon>
        <taxon>Embryophyta</taxon>
        <taxon>Tracheophyta</taxon>
        <taxon>Spermatophyta</taxon>
        <taxon>Magnoliopsida</taxon>
        <taxon>eudicotyledons</taxon>
        <taxon>Gunneridae</taxon>
        <taxon>Pentapetalae</taxon>
        <taxon>asterids</taxon>
        <taxon>campanulids</taxon>
        <taxon>Asterales</taxon>
        <taxon>Asteraceae</taxon>
        <taxon>Asteroideae</taxon>
        <taxon>Heliantheae alliance</taxon>
        <taxon>Millerieae</taxon>
        <taxon>Smallanthus</taxon>
    </lineage>
</organism>
<reference evidence="1 2" key="2">
    <citation type="journal article" date="2022" name="Mol. Ecol. Resour.">
        <title>The genomes of chicory, endive, great burdock and yacon provide insights into Asteraceae paleo-polyploidization history and plant inulin production.</title>
        <authorList>
            <person name="Fan W."/>
            <person name="Wang S."/>
            <person name="Wang H."/>
            <person name="Wang A."/>
            <person name="Jiang F."/>
            <person name="Liu H."/>
            <person name="Zhao H."/>
            <person name="Xu D."/>
            <person name="Zhang Y."/>
        </authorList>
    </citation>
    <scope>NUCLEOTIDE SEQUENCE [LARGE SCALE GENOMIC DNA]</scope>
    <source>
        <strain evidence="2">cv. Yunnan</strain>
        <tissue evidence="1">Leaves</tissue>
    </source>
</reference>
<comment type="caution">
    <text evidence="1">The sequence shown here is derived from an EMBL/GenBank/DDBJ whole genome shotgun (WGS) entry which is preliminary data.</text>
</comment>
<keyword evidence="2" id="KW-1185">Reference proteome</keyword>
<proteinExistence type="predicted"/>
<evidence type="ECO:0000313" key="1">
    <source>
        <dbReference type="EMBL" id="KAI3821944.1"/>
    </source>
</evidence>
<dbReference type="Proteomes" id="UP001056120">
    <property type="component" value="Linkage Group LG03"/>
</dbReference>
<reference evidence="2" key="1">
    <citation type="journal article" date="2022" name="Mol. Ecol. Resour.">
        <title>The genomes of chicory, endive, great burdock and yacon provide insights into Asteraceae palaeo-polyploidization history and plant inulin production.</title>
        <authorList>
            <person name="Fan W."/>
            <person name="Wang S."/>
            <person name="Wang H."/>
            <person name="Wang A."/>
            <person name="Jiang F."/>
            <person name="Liu H."/>
            <person name="Zhao H."/>
            <person name="Xu D."/>
            <person name="Zhang Y."/>
        </authorList>
    </citation>
    <scope>NUCLEOTIDE SEQUENCE [LARGE SCALE GENOMIC DNA]</scope>
    <source>
        <strain evidence="2">cv. Yunnan</strain>
    </source>
</reference>
<accession>A0ACB9JP10</accession>
<name>A0ACB9JP10_9ASTR</name>
<protein>
    <submittedName>
        <fullName evidence="1">Uncharacterized protein</fullName>
    </submittedName>
</protein>
<evidence type="ECO:0000313" key="2">
    <source>
        <dbReference type="Proteomes" id="UP001056120"/>
    </source>
</evidence>
<dbReference type="EMBL" id="CM042020">
    <property type="protein sequence ID" value="KAI3821944.1"/>
    <property type="molecule type" value="Genomic_DNA"/>
</dbReference>